<dbReference type="EMBL" id="AP019860">
    <property type="protein sequence ID" value="BBM84251.1"/>
    <property type="molecule type" value="Genomic_DNA"/>
</dbReference>
<feature type="transmembrane region" description="Helical" evidence="5">
    <location>
        <begin position="320"/>
        <end position="343"/>
    </location>
</feature>
<dbReference type="Gene3D" id="3.40.50.150">
    <property type="entry name" value="Vaccinia Virus protein VP39"/>
    <property type="match status" value="1"/>
</dbReference>
<dbReference type="SUPFAM" id="SSF53335">
    <property type="entry name" value="S-adenosyl-L-methionine-dependent methyltransferases"/>
    <property type="match status" value="1"/>
</dbReference>
<dbReference type="AlphaFoldDB" id="A0A5S9IMV3"/>
<comment type="similarity">
    <text evidence="1 5">Belongs to the spermidine/spermine synthase family.</text>
</comment>
<feature type="transmembrane region" description="Helical" evidence="5">
    <location>
        <begin position="67"/>
        <end position="88"/>
    </location>
</feature>
<name>A0A5S9IMV3_UABAM</name>
<feature type="transmembrane region" description="Helical" evidence="5">
    <location>
        <begin position="280"/>
        <end position="300"/>
    </location>
</feature>
<feature type="transmembrane region" description="Helical" evidence="5">
    <location>
        <begin position="108"/>
        <end position="130"/>
    </location>
</feature>
<comment type="subcellular location">
    <subcellularLocation>
        <location evidence="5">Cell membrane</location>
        <topology evidence="5">Multi-pass membrane protein</topology>
    </subcellularLocation>
</comment>
<dbReference type="RefSeq" id="WP_151968416.1">
    <property type="nucleotide sequence ID" value="NZ_AP019860.1"/>
</dbReference>
<dbReference type="InterPro" id="IPR001045">
    <property type="entry name" value="Spermi_synthase"/>
</dbReference>
<proteinExistence type="inferred from homology"/>
<feature type="transmembrane region" description="Helical" evidence="5">
    <location>
        <begin position="355"/>
        <end position="378"/>
    </location>
</feature>
<comment type="pathway">
    <text evidence="5">Amine and polyamine biosynthesis; spermidine biosynthesis; spermidine from putrescine: step 1/1.</text>
</comment>
<dbReference type="GO" id="GO:0004766">
    <property type="term" value="F:spermidine synthase activity"/>
    <property type="evidence" value="ECO:0007669"/>
    <property type="project" value="UniProtKB-UniRule"/>
</dbReference>
<dbReference type="SUPFAM" id="SSF103473">
    <property type="entry name" value="MFS general substrate transporter"/>
    <property type="match status" value="1"/>
</dbReference>
<feature type="active site" description="Proton acceptor" evidence="5 6">
    <location>
        <position position="572"/>
    </location>
</feature>
<organism evidence="8 9">
    <name type="scientific">Uabimicrobium amorphum</name>
    <dbReference type="NCBI Taxonomy" id="2596890"/>
    <lineage>
        <taxon>Bacteria</taxon>
        <taxon>Pseudomonadati</taxon>
        <taxon>Planctomycetota</taxon>
        <taxon>Candidatus Uabimicrobiia</taxon>
        <taxon>Candidatus Uabimicrobiales</taxon>
        <taxon>Candidatus Uabimicrobiaceae</taxon>
        <taxon>Candidatus Uabimicrobium</taxon>
    </lineage>
</organism>
<dbReference type="UniPathway" id="UPA00248">
    <property type="reaction ID" value="UER00314"/>
</dbReference>
<dbReference type="KEGG" id="uam:UABAM_02607"/>
<feature type="binding site" evidence="5">
    <location>
        <begin position="554"/>
        <end position="555"/>
    </location>
    <ligand>
        <name>S-methyl-5'-thioadenosine</name>
        <dbReference type="ChEBI" id="CHEBI:17509"/>
    </ligand>
</feature>
<feature type="domain" description="PABS" evidence="7">
    <location>
        <begin position="401"/>
        <end position="655"/>
    </location>
</feature>
<dbReference type="InterPro" id="IPR029063">
    <property type="entry name" value="SAM-dependent_MTases_sf"/>
</dbReference>
<gene>
    <name evidence="5" type="primary">speE</name>
    <name evidence="8" type="ORF">UABAM_02607</name>
</gene>
<keyword evidence="4 5" id="KW-0620">Polyamine biosynthesis</keyword>
<evidence type="ECO:0000313" key="9">
    <source>
        <dbReference type="Proteomes" id="UP000326354"/>
    </source>
</evidence>
<dbReference type="PANTHER" id="PTHR43317:SF1">
    <property type="entry name" value="THERMOSPERMINE SYNTHASE ACAULIS5"/>
    <property type="match status" value="1"/>
</dbReference>
<evidence type="ECO:0000256" key="3">
    <source>
        <dbReference type="ARBA" id="ARBA00023066"/>
    </source>
</evidence>
<dbReference type="InterPro" id="IPR030374">
    <property type="entry name" value="PABS"/>
</dbReference>
<evidence type="ECO:0000256" key="4">
    <source>
        <dbReference type="ARBA" id="ARBA00023115"/>
    </source>
</evidence>
<reference evidence="8 9" key="1">
    <citation type="submission" date="2019-08" db="EMBL/GenBank/DDBJ databases">
        <title>Complete genome sequence of Candidatus Uab amorphum.</title>
        <authorList>
            <person name="Shiratori T."/>
            <person name="Suzuki S."/>
            <person name="Kakizawa Y."/>
            <person name="Ishida K."/>
        </authorList>
    </citation>
    <scope>NUCLEOTIDE SEQUENCE [LARGE SCALE GENOMIC DNA]</scope>
    <source>
        <strain evidence="8 9">SRT547</strain>
    </source>
</reference>
<keyword evidence="5" id="KW-0472">Membrane</keyword>
<comment type="function">
    <text evidence="5">Catalyzes the irreversible transfer of a propylamine group from the amino donor S-adenosylmethioninamine (decarboxy-AdoMet) to putrescine (1,4-diaminobutane) to yield spermidine.</text>
</comment>
<feature type="binding site" evidence="5">
    <location>
        <position position="523"/>
    </location>
    <ligand>
        <name>S-methyl-5'-thioadenosine</name>
        <dbReference type="ChEBI" id="CHEBI:17509"/>
    </ligand>
</feature>
<dbReference type="PANTHER" id="PTHR43317">
    <property type="entry name" value="THERMOSPERMINE SYNTHASE ACAULIS5"/>
    <property type="match status" value="1"/>
</dbReference>
<keyword evidence="5" id="KW-1133">Transmembrane helix</keyword>
<evidence type="ECO:0000259" key="7">
    <source>
        <dbReference type="PROSITE" id="PS51006"/>
    </source>
</evidence>
<evidence type="ECO:0000256" key="1">
    <source>
        <dbReference type="ARBA" id="ARBA00007867"/>
    </source>
</evidence>
<dbReference type="CDD" id="cd02440">
    <property type="entry name" value="AdoMet_MTases"/>
    <property type="match status" value="1"/>
</dbReference>
<dbReference type="Pfam" id="PF01564">
    <property type="entry name" value="Spermine_synth"/>
    <property type="match status" value="1"/>
</dbReference>
<feature type="transmembrane region" description="Helical" evidence="5">
    <location>
        <begin position="35"/>
        <end position="55"/>
    </location>
</feature>
<keyword evidence="2 5" id="KW-0808">Transferase</keyword>
<accession>A0A5S9IMV3</accession>
<dbReference type="EC" id="2.5.1.16" evidence="5"/>
<feature type="transmembrane region" description="Helical" evidence="5">
    <location>
        <begin position="219"/>
        <end position="238"/>
    </location>
</feature>
<dbReference type="GO" id="GO:0010487">
    <property type="term" value="F:thermospermine synthase activity"/>
    <property type="evidence" value="ECO:0007669"/>
    <property type="project" value="UniProtKB-ARBA"/>
</dbReference>
<dbReference type="Proteomes" id="UP000326354">
    <property type="component" value="Chromosome"/>
</dbReference>
<keyword evidence="5" id="KW-1003">Cell membrane</keyword>
<keyword evidence="9" id="KW-1185">Reference proteome</keyword>
<dbReference type="GO" id="GO:0005886">
    <property type="term" value="C:plasma membrane"/>
    <property type="evidence" value="ECO:0007669"/>
    <property type="project" value="UniProtKB-SubCell"/>
</dbReference>
<dbReference type="HAMAP" id="MF_00198">
    <property type="entry name" value="Spermidine_synth"/>
    <property type="match status" value="1"/>
</dbReference>
<feature type="transmembrane region" description="Helical" evidence="5">
    <location>
        <begin position="151"/>
        <end position="174"/>
    </location>
</feature>
<dbReference type="NCBIfam" id="NF037959">
    <property type="entry name" value="MFS_SpdSyn"/>
    <property type="match status" value="1"/>
</dbReference>
<keyword evidence="3 5" id="KW-0745">Spermidine biosynthesis</keyword>
<dbReference type="CDD" id="cd06174">
    <property type="entry name" value="MFS"/>
    <property type="match status" value="1"/>
</dbReference>
<sequence length="756" mass="86597">MQLLLYSLIFFSGVSALVYEIIWSRQIGLLFGNTAQSAGIVITIYFLGLAIGYKWAGKTIDSRQGPLRHYAIAEMFAGLWSFCVPSLLQYTSMNFPGINHDHELVRTVLRLTCITMIFFPTTIALGYSFPAFARFLATQQHNSRKPIITSYALNTIGAFSGVLFTVTLSIYYLGITGTNHTAASISFVCGLVAFMLSIKCKDNCPVNDDIQSKSTSLMVYCLVILSGFSILGLEVLYIHQFSLISHNSVYNFSATLCSFLFCLSLGSFLTNYLAKKTHAYFVLICLAVSFFLPLSLQFFHYATHGKLFIFANNFALYITYYFLFNLCVVVLPITTMAMILPLCWGHLKSQQAKTIGNLTFINTIAGAIGSGVTTFILIPHLGFYASFIFFAILYWCASIILLWHFAEKKYRFLPVYAIVLAICLFSPLHQYQRKKHQVIWQKDTFYGPIKVIKEKRSGNLKITQNNHYSLGSSFAEIREKRQTHIPLLLHPSPQHVVFLGMGTGLTAKGALQHQQVKHIDIIELIPEVVRAAKFFHRERDSIFEDKRVNVIVNDARHHLYRKHKFYDVIISDLFVPWHSHTGYLYTVEHYQSAYKSLKEDGIFCQWLPLYQMGEREFRIITNSFSSVFSNTSLWRGEASNSYPLVALIGFKKDVVNLANTKKRIRKLQTKRKFSVALKTGRVKILVPTDKFLHSERFFSLYMGEWKYQGRPLNTDDFPLIEFSTPITQHKSQFLHGVKWKNFREEALSKLPRKYRD</sequence>
<comment type="subunit">
    <text evidence="5">Homodimer or homotetramer.</text>
</comment>
<comment type="caution">
    <text evidence="5">Lacks conserved residue(s) required for the propagation of feature annotation.</text>
</comment>
<feature type="transmembrane region" description="Helical" evidence="5">
    <location>
        <begin position="250"/>
        <end position="273"/>
    </location>
</feature>
<feature type="transmembrane region" description="Helical" evidence="5">
    <location>
        <begin position="410"/>
        <end position="428"/>
    </location>
</feature>
<dbReference type="GO" id="GO:0008295">
    <property type="term" value="P:spermidine biosynthetic process"/>
    <property type="evidence" value="ECO:0007669"/>
    <property type="project" value="UniProtKB-UniRule"/>
</dbReference>
<evidence type="ECO:0000256" key="2">
    <source>
        <dbReference type="ARBA" id="ARBA00022679"/>
    </source>
</evidence>
<feature type="transmembrane region" description="Helical" evidence="5">
    <location>
        <begin position="384"/>
        <end position="403"/>
    </location>
</feature>
<comment type="catalytic activity">
    <reaction evidence="5">
        <text>S-adenosyl 3-(methylsulfanyl)propylamine + putrescine = S-methyl-5'-thioadenosine + spermidine + H(+)</text>
        <dbReference type="Rhea" id="RHEA:12721"/>
        <dbReference type="ChEBI" id="CHEBI:15378"/>
        <dbReference type="ChEBI" id="CHEBI:17509"/>
        <dbReference type="ChEBI" id="CHEBI:57443"/>
        <dbReference type="ChEBI" id="CHEBI:57834"/>
        <dbReference type="ChEBI" id="CHEBI:326268"/>
        <dbReference type="EC" id="2.5.1.16"/>
    </reaction>
</comment>
<evidence type="ECO:0000256" key="5">
    <source>
        <dbReference type="HAMAP-Rule" id="MF_00198"/>
    </source>
</evidence>
<dbReference type="InterPro" id="IPR036259">
    <property type="entry name" value="MFS_trans_sf"/>
</dbReference>
<evidence type="ECO:0000256" key="6">
    <source>
        <dbReference type="PROSITE-ProRule" id="PRU00354"/>
    </source>
</evidence>
<dbReference type="PROSITE" id="PS51006">
    <property type="entry name" value="PABS_2"/>
    <property type="match status" value="1"/>
</dbReference>
<evidence type="ECO:0000313" key="8">
    <source>
        <dbReference type="EMBL" id="BBM84251.1"/>
    </source>
</evidence>
<feature type="transmembrane region" description="Helical" evidence="5">
    <location>
        <begin position="180"/>
        <end position="198"/>
    </location>
</feature>
<protein>
    <recommendedName>
        <fullName evidence="5">Polyamine aminopropyltransferase</fullName>
    </recommendedName>
    <alternativeName>
        <fullName evidence="5">Putrescine aminopropyltransferase</fullName>
        <shortName evidence="5">PAPT</shortName>
    </alternativeName>
    <alternativeName>
        <fullName evidence="5">Spermidine synthase</fullName>
        <shortName evidence="5">SPDS</shortName>
        <shortName evidence="5">SPDSY</shortName>
        <ecNumber evidence="5">2.5.1.16</ecNumber>
    </alternativeName>
</protein>
<keyword evidence="5" id="KW-0812">Transmembrane</keyword>
<dbReference type="OrthoDB" id="5516475at2"/>